<dbReference type="InterPro" id="IPR004358">
    <property type="entry name" value="Sig_transdc_His_kin-like_C"/>
</dbReference>
<proteinExistence type="predicted"/>
<dbReference type="InterPro" id="IPR005467">
    <property type="entry name" value="His_kinase_dom"/>
</dbReference>
<dbReference type="Gene3D" id="1.10.287.130">
    <property type="match status" value="1"/>
</dbReference>
<evidence type="ECO:0000256" key="6">
    <source>
        <dbReference type="ARBA" id="ARBA00023012"/>
    </source>
</evidence>
<dbReference type="SMART" id="SM00388">
    <property type="entry name" value="HisKA"/>
    <property type="match status" value="1"/>
</dbReference>
<evidence type="ECO:0000259" key="7">
    <source>
        <dbReference type="PROSITE" id="PS50109"/>
    </source>
</evidence>
<dbReference type="Pfam" id="PF00512">
    <property type="entry name" value="HisKA"/>
    <property type="match status" value="1"/>
</dbReference>
<dbReference type="PROSITE" id="PS50109">
    <property type="entry name" value="HIS_KIN"/>
    <property type="match status" value="1"/>
</dbReference>
<dbReference type="EMBL" id="JADEXG010000010">
    <property type="protein sequence ID" value="MBE9076887.1"/>
    <property type="molecule type" value="Genomic_DNA"/>
</dbReference>
<dbReference type="Gene3D" id="3.30.565.10">
    <property type="entry name" value="Histidine kinase-like ATPase, C-terminal domain"/>
    <property type="match status" value="1"/>
</dbReference>
<dbReference type="AlphaFoldDB" id="A0A8J7AW70"/>
<evidence type="ECO:0000256" key="3">
    <source>
        <dbReference type="ARBA" id="ARBA00022553"/>
    </source>
</evidence>
<organism evidence="8 9">
    <name type="scientific">Vasconcelosia minhoensis LEGE 07310</name>
    <dbReference type="NCBI Taxonomy" id="915328"/>
    <lineage>
        <taxon>Bacteria</taxon>
        <taxon>Bacillati</taxon>
        <taxon>Cyanobacteriota</taxon>
        <taxon>Cyanophyceae</taxon>
        <taxon>Nodosilineales</taxon>
        <taxon>Cymatolegaceae</taxon>
        <taxon>Vasconcelosia</taxon>
        <taxon>Vasconcelosia minhoensis</taxon>
    </lineage>
</organism>
<keyword evidence="5" id="KW-0418">Kinase</keyword>
<accession>A0A8J7AW70</accession>
<feature type="domain" description="Histidine kinase" evidence="7">
    <location>
        <begin position="234"/>
        <end position="448"/>
    </location>
</feature>
<evidence type="ECO:0000313" key="8">
    <source>
        <dbReference type="EMBL" id="MBE9076887.1"/>
    </source>
</evidence>
<dbReference type="SUPFAM" id="SSF55874">
    <property type="entry name" value="ATPase domain of HSP90 chaperone/DNA topoisomerase II/histidine kinase"/>
    <property type="match status" value="1"/>
</dbReference>
<keyword evidence="9" id="KW-1185">Reference proteome</keyword>
<protein>
    <recommendedName>
        <fullName evidence="2">histidine kinase</fullName>
        <ecNumber evidence="2">2.7.13.3</ecNumber>
    </recommendedName>
</protein>
<gene>
    <name evidence="8" type="ORF">IQ241_06195</name>
</gene>
<dbReference type="InterPro" id="IPR003661">
    <property type="entry name" value="HisK_dim/P_dom"/>
</dbReference>
<dbReference type="PANTHER" id="PTHR43711:SF26">
    <property type="entry name" value="SENSOR HISTIDINE KINASE RCSC"/>
    <property type="match status" value="1"/>
</dbReference>
<dbReference type="PRINTS" id="PR00344">
    <property type="entry name" value="BCTRLSENSOR"/>
</dbReference>
<comment type="catalytic activity">
    <reaction evidence="1">
        <text>ATP + protein L-histidine = ADP + protein N-phospho-L-histidine.</text>
        <dbReference type="EC" id="2.7.13.3"/>
    </reaction>
</comment>
<evidence type="ECO:0000256" key="1">
    <source>
        <dbReference type="ARBA" id="ARBA00000085"/>
    </source>
</evidence>
<dbReference type="Proteomes" id="UP000636505">
    <property type="component" value="Unassembled WGS sequence"/>
</dbReference>
<dbReference type="Pfam" id="PF10069">
    <property type="entry name" value="DICT"/>
    <property type="match status" value="1"/>
</dbReference>
<dbReference type="InterPro" id="IPR050736">
    <property type="entry name" value="Sensor_HK_Regulatory"/>
</dbReference>
<dbReference type="SUPFAM" id="SSF47384">
    <property type="entry name" value="Homodimeric domain of signal transducing histidine kinase"/>
    <property type="match status" value="1"/>
</dbReference>
<sequence length="449" mass="48770">MDTDAPVTLQTCLSESQLRGQIPVTPRAFKAILQSLIEFLQSRSLAATLWLKLPKEEAWWEDIRQYCQQLAEPRVYLLGLEPSWPTAPDRSELPYQTIALRKDDLKGEYLCLAIADNFACGLLAFRRTQAPGEASRRNLSLVCFASPGALQSIGQGLQSLLHHSPAGQALLTQNAGGLATELASSAALIDDFLSWQLRAQNELRATLAEARKADSDLVPSSKPGDSIDRAFLDAAGQELRTPLTTIKTALTLLNSPNLKPPQRQRYLDMIRRECDRQSALVTSAIELLQVQTAAPPQLQPLQLGEIVPGVVSTYQPLARERSITLAYTIAANLPPAAGVEPWLRQILINLINNGIRFTANGGSVRVTAAQSGDRIALAVEDTGTGIGSADLPRVFDAFFRRLPVEGLEGIGLGLTMAQQLLQQMGGVIQIKSSPGRGSRFTAMLLAYSE</sequence>
<keyword evidence="3" id="KW-0597">Phosphoprotein</keyword>
<evidence type="ECO:0000256" key="5">
    <source>
        <dbReference type="ARBA" id="ARBA00022777"/>
    </source>
</evidence>
<keyword evidence="4" id="KW-0808">Transferase</keyword>
<dbReference type="SMART" id="SM00387">
    <property type="entry name" value="HATPase_c"/>
    <property type="match status" value="1"/>
</dbReference>
<comment type="caution">
    <text evidence="8">The sequence shown here is derived from an EMBL/GenBank/DDBJ whole genome shotgun (WGS) entry which is preliminary data.</text>
</comment>
<dbReference type="CDD" id="cd00082">
    <property type="entry name" value="HisKA"/>
    <property type="match status" value="1"/>
</dbReference>
<name>A0A8J7AW70_9CYAN</name>
<dbReference type="EC" id="2.7.13.3" evidence="2"/>
<dbReference type="GO" id="GO:0000155">
    <property type="term" value="F:phosphorelay sensor kinase activity"/>
    <property type="evidence" value="ECO:0007669"/>
    <property type="project" value="InterPro"/>
</dbReference>
<evidence type="ECO:0000256" key="2">
    <source>
        <dbReference type="ARBA" id="ARBA00012438"/>
    </source>
</evidence>
<reference evidence="8" key="1">
    <citation type="submission" date="2020-10" db="EMBL/GenBank/DDBJ databases">
        <authorList>
            <person name="Castelo-Branco R."/>
            <person name="Eusebio N."/>
            <person name="Adriana R."/>
            <person name="Vieira A."/>
            <person name="Brugerolle De Fraissinette N."/>
            <person name="Rezende De Castro R."/>
            <person name="Schneider M.P."/>
            <person name="Vasconcelos V."/>
            <person name="Leao P.N."/>
        </authorList>
    </citation>
    <scope>NUCLEOTIDE SEQUENCE</scope>
    <source>
        <strain evidence="8">LEGE 07310</strain>
    </source>
</reference>
<evidence type="ECO:0000256" key="4">
    <source>
        <dbReference type="ARBA" id="ARBA00022679"/>
    </source>
</evidence>
<dbReference type="InterPro" id="IPR036890">
    <property type="entry name" value="HATPase_C_sf"/>
</dbReference>
<dbReference type="RefSeq" id="WP_193905550.1">
    <property type="nucleotide sequence ID" value="NZ_JADEXG010000010.1"/>
</dbReference>
<dbReference type="InterPro" id="IPR019278">
    <property type="entry name" value="DICT_dom"/>
</dbReference>
<dbReference type="InterPro" id="IPR003594">
    <property type="entry name" value="HATPase_dom"/>
</dbReference>
<dbReference type="Pfam" id="PF02518">
    <property type="entry name" value="HATPase_c"/>
    <property type="match status" value="1"/>
</dbReference>
<dbReference type="PANTHER" id="PTHR43711">
    <property type="entry name" value="TWO-COMPONENT HISTIDINE KINASE"/>
    <property type="match status" value="1"/>
</dbReference>
<dbReference type="InterPro" id="IPR036097">
    <property type="entry name" value="HisK_dim/P_sf"/>
</dbReference>
<keyword evidence="6" id="KW-0902">Two-component regulatory system</keyword>
<evidence type="ECO:0000313" key="9">
    <source>
        <dbReference type="Proteomes" id="UP000636505"/>
    </source>
</evidence>